<keyword evidence="1" id="KW-0378">Hydrolase</keyword>
<dbReference type="PANTHER" id="PTHR22901:SF0">
    <property type="entry name" value="SIALATE O-ACETYLESTERASE"/>
    <property type="match status" value="1"/>
</dbReference>
<gene>
    <name evidence="3" type="ORF">S01H4_49663</name>
</gene>
<dbReference type="SUPFAM" id="SSF52266">
    <property type="entry name" value="SGNH hydrolase"/>
    <property type="match status" value="1"/>
</dbReference>
<dbReference type="InterPro" id="IPR039329">
    <property type="entry name" value="SIAE"/>
</dbReference>
<dbReference type="Pfam" id="PF03629">
    <property type="entry name" value="SASA"/>
    <property type="match status" value="1"/>
</dbReference>
<dbReference type="InterPro" id="IPR036514">
    <property type="entry name" value="SGNH_hydro_sf"/>
</dbReference>
<dbReference type="InterPro" id="IPR008979">
    <property type="entry name" value="Galactose-bd-like_sf"/>
</dbReference>
<dbReference type="InterPro" id="IPR005181">
    <property type="entry name" value="SASA"/>
</dbReference>
<reference evidence="3" key="1">
    <citation type="journal article" date="2014" name="Front. Microbiol.">
        <title>High frequency of phylogenetically diverse reductive dehalogenase-homologous genes in deep subseafloor sedimentary metagenomes.</title>
        <authorList>
            <person name="Kawai M."/>
            <person name="Futagami T."/>
            <person name="Toyoda A."/>
            <person name="Takaki Y."/>
            <person name="Nishi S."/>
            <person name="Hori S."/>
            <person name="Arai W."/>
            <person name="Tsubouchi T."/>
            <person name="Morono Y."/>
            <person name="Uchiyama I."/>
            <person name="Ito T."/>
            <person name="Fujiyama A."/>
            <person name="Inagaki F."/>
            <person name="Takami H."/>
        </authorList>
    </citation>
    <scope>NUCLEOTIDE SEQUENCE</scope>
    <source>
        <strain evidence="3">Expedition CK06-06</strain>
    </source>
</reference>
<organism evidence="3">
    <name type="scientific">marine sediment metagenome</name>
    <dbReference type="NCBI Taxonomy" id="412755"/>
    <lineage>
        <taxon>unclassified sequences</taxon>
        <taxon>metagenomes</taxon>
        <taxon>ecological metagenomes</taxon>
    </lineage>
</organism>
<dbReference type="Gene3D" id="3.40.50.1110">
    <property type="entry name" value="SGNH hydrolase"/>
    <property type="match status" value="1"/>
</dbReference>
<dbReference type="GO" id="GO:0001681">
    <property type="term" value="F:sialate O-acetylesterase activity"/>
    <property type="evidence" value="ECO:0007669"/>
    <property type="project" value="InterPro"/>
</dbReference>
<proteinExistence type="predicted"/>
<evidence type="ECO:0000256" key="1">
    <source>
        <dbReference type="ARBA" id="ARBA00022801"/>
    </source>
</evidence>
<dbReference type="EMBL" id="BART01028119">
    <property type="protein sequence ID" value="GAH01312.1"/>
    <property type="molecule type" value="Genomic_DNA"/>
</dbReference>
<name>X1C1Z2_9ZZZZ</name>
<sequence>LSDAAWTPATLPMKCGNGVTWFAREITLPPEMIGKELTLNLGTVNKEEITFWNGTRIGSQLFYRDGSVHKIPAALVKEAKNMLSVRCTVYRGGGISGEQSLSTKENQTLSLAGDGWKHRVYAAPPVFPKELAVRGVAGGLYNSLIHPPIPYTIRGVIWYQGEQNTNRPHQYRKQFPEMIQGWRKNWGQGDFPFYFVQLANYHPKQSAVGTNHDWPLLREAQMMVLSLPNTGMACTIDIGKWGCQARDIHPANNRDQGKRLALIARDKIYGEDI</sequence>
<protein>
    <recommendedName>
        <fullName evidence="2">Sialate O-acetylesterase domain-containing protein</fullName>
    </recommendedName>
</protein>
<feature type="non-terminal residue" evidence="3">
    <location>
        <position position="273"/>
    </location>
</feature>
<feature type="domain" description="Sialate O-acetylesterase" evidence="2">
    <location>
        <begin position="152"/>
        <end position="238"/>
    </location>
</feature>
<dbReference type="GO" id="GO:0005975">
    <property type="term" value="P:carbohydrate metabolic process"/>
    <property type="evidence" value="ECO:0007669"/>
    <property type="project" value="TreeGrafter"/>
</dbReference>
<dbReference type="SUPFAM" id="SSF49785">
    <property type="entry name" value="Galactose-binding domain-like"/>
    <property type="match status" value="1"/>
</dbReference>
<evidence type="ECO:0000259" key="2">
    <source>
        <dbReference type="Pfam" id="PF03629"/>
    </source>
</evidence>
<feature type="non-terminal residue" evidence="3">
    <location>
        <position position="1"/>
    </location>
</feature>
<accession>X1C1Z2</accession>
<evidence type="ECO:0000313" key="3">
    <source>
        <dbReference type="EMBL" id="GAH01312.1"/>
    </source>
</evidence>
<dbReference type="AlphaFoldDB" id="X1C1Z2"/>
<dbReference type="PANTHER" id="PTHR22901">
    <property type="entry name" value="SIALATE O-ACETYLESTERASE"/>
    <property type="match status" value="1"/>
</dbReference>
<comment type="caution">
    <text evidence="3">The sequence shown here is derived from an EMBL/GenBank/DDBJ whole genome shotgun (WGS) entry which is preliminary data.</text>
</comment>